<keyword evidence="4 12" id="KW-0349">Heme</keyword>
<evidence type="ECO:0000256" key="13">
    <source>
        <dbReference type="RuleBase" id="RU000461"/>
    </source>
</evidence>
<accession>A0A199VGT8</accession>
<dbReference type="EMBL" id="LSRQ01001917">
    <property type="protein sequence ID" value="OAY76091.1"/>
    <property type="molecule type" value="Genomic_DNA"/>
</dbReference>
<organism evidence="14 15">
    <name type="scientific">Ananas comosus</name>
    <name type="common">Pineapple</name>
    <name type="synonym">Ananas ananas</name>
    <dbReference type="NCBI Taxonomy" id="4615"/>
    <lineage>
        <taxon>Eukaryota</taxon>
        <taxon>Viridiplantae</taxon>
        <taxon>Streptophyta</taxon>
        <taxon>Embryophyta</taxon>
        <taxon>Tracheophyta</taxon>
        <taxon>Spermatophyta</taxon>
        <taxon>Magnoliopsida</taxon>
        <taxon>Liliopsida</taxon>
        <taxon>Poales</taxon>
        <taxon>Bromeliaceae</taxon>
        <taxon>Bromelioideae</taxon>
        <taxon>Ananas</taxon>
    </lineage>
</organism>
<reference evidence="14 15" key="1">
    <citation type="journal article" date="2016" name="DNA Res.">
        <title>The draft genome of MD-2 pineapple using hybrid error correction of long reads.</title>
        <authorList>
            <person name="Redwan R.M."/>
            <person name="Saidin A."/>
            <person name="Kumar S.V."/>
        </authorList>
    </citation>
    <scope>NUCLEOTIDE SEQUENCE [LARGE SCALE GENOMIC DNA]</scope>
    <source>
        <strain evidence="15">cv. MD2</strain>
        <tissue evidence="14">Leaf</tissue>
    </source>
</reference>
<evidence type="ECO:0000256" key="6">
    <source>
        <dbReference type="ARBA" id="ARBA00022723"/>
    </source>
</evidence>
<keyword evidence="8 13" id="KW-0560">Oxidoreductase</keyword>
<comment type="caution">
    <text evidence="14">The sequence shown here is derived from an EMBL/GenBank/DDBJ whole genome shotgun (WGS) entry which is preliminary data.</text>
</comment>
<dbReference type="Pfam" id="PF00067">
    <property type="entry name" value="p450"/>
    <property type="match status" value="1"/>
</dbReference>
<evidence type="ECO:0000256" key="2">
    <source>
        <dbReference type="ARBA" id="ARBA00004167"/>
    </source>
</evidence>
<keyword evidence="11" id="KW-0472">Membrane</keyword>
<dbReference type="Gramene" id="Aco008134.1.mrna1">
    <property type="protein sequence ID" value="Aco008134.1.mrna1"/>
    <property type="gene ID" value="Aco008134.1.path1"/>
</dbReference>
<dbReference type="Gene3D" id="1.10.630.10">
    <property type="entry name" value="Cytochrome P450"/>
    <property type="match status" value="1"/>
</dbReference>
<evidence type="ECO:0000256" key="10">
    <source>
        <dbReference type="ARBA" id="ARBA00023033"/>
    </source>
</evidence>
<keyword evidence="7" id="KW-1133">Transmembrane helix</keyword>
<evidence type="ECO:0000256" key="12">
    <source>
        <dbReference type="PIRSR" id="PIRSR602401-1"/>
    </source>
</evidence>
<dbReference type="GO" id="GO:0016020">
    <property type="term" value="C:membrane"/>
    <property type="evidence" value="ECO:0007669"/>
    <property type="project" value="UniProtKB-SubCell"/>
</dbReference>
<evidence type="ECO:0000256" key="8">
    <source>
        <dbReference type="ARBA" id="ARBA00023002"/>
    </source>
</evidence>
<dbReference type="InterPro" id="IPR017972">
    <property type="entry name" value="Cyt_P450_CS"/>
</dbReference>
<evidence type="ECO:0000313" key="14">
    <source>
        <dbReference type="EMBL" id="OAY76091.1"/>
    </source>
</evidence>
<dbReference type="PANTHER" id="PTHR47955:SF22">
    <property type="entry name" value="CYTOCHROME P450 83B1-LIKE"/>
    <property type="match status" value="1"/>
</dbReference>
<dbReference type="SUPFAM" id="SSF48264">
    <property type="entry name" value="Cytochrome P450"/>
    <property type="match status" value="1"/>
</dbReference>
<evidence type="ECO:0000256" key="4">
    <source>
        <dbReference type="ARBA" id="ARBA00022617"/>
    </source>
</evidence>
<dbReference type="PRINTS" id="PR00463">
    <property type="entry name" value="EP450I"/>
</dbReference>
<dbReference type="CDD" id="cd11072">
    <property type="entry name" value="CYP71-like"/>
    <property type="match status" value="1"/>
</dbReference>
<comment type="cofactor">
    <cofactor evidence="1 12">
        <name>heme</name>
        <dbReference type="ChEBI" id="CHEBI:30413"/>
    </cofactor>
</comment>
<name>A0A199VGT8_ANACO</name>
<dbReference type="Proteomes" id="UP000092600">
    <property type="component" value="Unassembled WGS sequence"/>
</dbReference>
<dbReference type="GO" id="GO:0020037">
    <property type="term" value="F:heme binding"/>
    <property type="evidence" value="ECO:0007669"/>
    <property type="project" value="InterPro"/>
</dbReference>
<dbReference type="STRING" id="4615.A0A199VGT8"/>
<dbReference type="InterPro" id="IPR001128">
    <property type="entry name" value="Cyt_P450"/>
</dbReference>
<evidence type="ECO:0000256" key="7">
    <source>
        <dbReference type="ARBA" id="ARBA00022989"/>
    </source>
</evidence>
<keyword evidence="9 12" id="KW-0408">Iron</keyword>
<dbReference type="AlphaFoldDB" id="A0A199VGT8"/>
<dbReference type="PROSITE" id="PS00086">
    <property type="entry name" value="CYTOCHROME_P450"/>
    <property type="match status" value="1"/>
</dbReference>
<keyword evidence="5" id="KW-0812">Transmembrane</keyword>
<keyword evidence="6 12" id="KW-0479">Metal-binding</keyword>
<feature type="binding site" description="axial binding residue" evidence="12">
    <location>
        <position position="449"/>
    </location>
    <ligand>
        <name>heme</name>
        <dbReference type="ChEBI" id="CHEBI:30413"/>
    </ligand>
    <ligandPart>
        <name>Fe</name>
        <dbReference type="ChEBI" id="CHEBI:18248"/>
    </ligandPart>
</feature>
<evidence type="ECO:0000256" key="3">
    <source>
        <dbReference type="ARBA" id="ARBA00010617"/>
    </source>
</evidence>
<evidence type="ECO:0000256" key="9">
    <source>
        <dbReference type="ARBA" id="ARBA00023004"/>
    </source>
</evidence>
<dbReference type="FunFam" id="1.10.630.10:FF:000011">
    <property type="entry name" value="Cytochrome P450 83B1"/>
    <property type="match status" value="1"/>
</dbReference>
<proteinExistence type="inferred from homology"/>
<comment type="subcellular location">
    <subcellularLocation>
        <location evidence="2">Membrane</location>
        <topology evidence="2">Single-pass membrane protein</topology>
    </subcellularLocation>
</comment>
<dbReference type="PANTHER" id="PTHR47955">
    <property type="entry name" value="CYTOCHROME P450 FAMILY 71 PROTEIN"/>
    <property type="match status" value="1"/>
</dbReference>
<dbReference type="InterPro" id="IPR002401">
    <property type="entry name" value="Cyt_P450_E_grp-I"/>
</dbReference>
<dbReference type="InterPro" id="IPR036396">
    <property type="entry name" value="Cyt_P450_sf"/>
</dbReference>
<protein>
    <submittedName>
        <fullName evidence="14">Cytochrome P450 71A9</fullName>
    </submittedName>
</protein>
<evidence type="ECO:0000256" key="11">
    <source>
        <dbReference type="ARBA" id="ARBA00023136"/>
    </source>
</evidence>
<dbReference type="GO" id="GO:0004497">
    <property type="term" value="F:monooxygenase activity"/>
    <property type="evidence" value="ECO:0007669"/>
    <property type="project" value="UniProtKB-KW"/>
</dbReference>
<sequence>MAIYQILLTLLFIALPSILLLLLSSYRTSKGAKHTLPPGPKKLPIIGNLHQVLGPHPHQIFYNLSQKHGPLMFLQLGSIPSVVVSSSEMAREVLKTHDLDLCSRPRLVATDRYSYNSVDVSFSPYGEYWREMRKLFTVELFGAKRAPIFRAIREDEMSKMIEAISRSSPSSSSSSSAPINLSKTMVDLANNIICRVALGKKYQEREAEDGKLQKIFNELQVMLCSFYVEDYFPSMGWIDKLRGLISRLERNVRELDAFYEQLILEHVGRERTARSDQEDVVDALLRLSRDNKEHLTNDNIKALISDIFVAGTETAAAAMTWAVAELIKNPELMKKAQNEVRTVVGPKGKVEEDDLPQLPYLKSVIKETFRLHPPVPLLLIHEAIRHCSIGGYDVLPRMRVYVNAWAIGRDPGTWKDPEVFNPERFTGSAIDYKGHDFELIPFGSGRRICPGMGVGSTSVELAVANLVYSFDWELPEGMRREEMDMEELPGMTMHKRSGLQLVAMQHHHTA</sequence>
<dbReference type="GO" id="GO:0005506">
    <property type="term" value="F:iron ion binding"/>
    <property type="evidence" value="ECO:0007669"/>
    <property type="project" value="InterPro"/>
</dbReference>
<evidence type="ECO:0000256" key="5">
    <source>
        <dbReference type="ARBA" id="ARBA00022692"/>
    </source>
</evidence>
<evidence type="ECO:0000313" key="15">
    <source>
        <dbReference type="Proteomes" id="UP000092600"/>
    </source>
</evidence>
<keyword evidence="10 13" id="KW-0503">Monooxygenase</keyword>
<dbReference type="GO" id="GO:0016705">
    <property type="term" value="F:oxidoreductase activity, acting on paired donors, with incorporation or reduction of molecular oxygen"/>
    <property type="evidence" value="ECO:0007669"/>
    <property type="project" value="InterPro"/>
</dbReference>
<comment type="similarity">
    <text evidence="3 13">Belongs to the cytochrome P450 family.</text>
</comment>
<dbReference type="PRINTS" id="PR00385">
    <property type="entry name" value="P450"/>
</dbReference>
<evidence type="ECO:0000256" key="1">
    <source>
        <dbReference type="ARBA" id="ARBA00001971"/>
    </source>
</evidence>
<gene>
    <name evidence="14" type="ORF">ACMD2_26152</name>
</gene>